<dbReference type="RefSeq" id="WP_184413662.1">
    <property type="nucleotide sequence ID" value="NZ_JACHLA010000023.1"/>
</dbReference>
<name>A0AAW3VI62_ACILW</name>
<dbReference type="GO" id="GO:0052689">
    <property type="term" value="F:carboxylic ester hydrolase activity"/>
    <property type="evidence" value="ECO:0007669"/>
    <property type="project" value="UniProtKB-KW"/>
</dbReference>
<dbReference type="InterPro" id="IPR000801">
    <property type="entry name" value="Esterase-like"/>
</dbReference>
<dbReference type="FunFam" id="3.40.50.1820:FF:000002">
    <property type="entry name" value="S-formylglutathione hydrolase"/>
    <property type="match status" value="1"/>
</dbReference>
<dbReference type="InterPro" id="IPR029058">
    <property type="entry name" value="AB_hydrolase_fold"/>
</dbReference>
<evidence type="ECO:0000256" key="5">
    <source>
        <dbReference type="ARBA" id="ARBA00047590"/>
    </source>
</evidence>
<dbReference type="EC" id="3.1.2.12" evidence="2 6"/>
<dbReference type="GO" id="GO:0046294">
    <property type="term" value="P:formaldehyde catabolic process"/>
    <property type="evidence" value="ECO:0007669"/>
    <property type="project" value="InterPro"/>
</dbReference>
<evidence type="ECO:0000256" key="3">
    <source>
        <dbReference type="ARBA" id="ARBA00022487"/>
    </source>
</evidence>
<keyword evidence="3 8" id="KW-0719">Serine esterase</keyword>
<evidence type="ECO:0000256" key="6">
    <source>
        <dbReference type="NCBIfam" id="TIGR02821"/>
    </source>
</evidence>
<gene>
    <name evidence="9" type="ORF">HNP34_002787</name>
</gene>
<comment type="catalytic activity">
    <reaction evidence="5 8">
        <text>S-formylglutathione + H2O = formate + glutathione + H(+)</text>
        <dbReference type="Rhea" id="RHEA:14961"/>
        <dbReference type="ChEBI" id="CHEBI:15377"/>
        <dbReference type="ChEBI" id="CHEBI:15378"/>
        <dbReference type="ChEBI" id="CHEBI:15740"/>
        <dbReference type="ChEBI" id="CHEBI:57688"/>
        <dbReference type="ChEBI" id="CHEBI:57925"/>
        <dbReference type="EC" id="3.1.2.12"/>
    </reaction>
</comment>
<dbReference type="PANTHER" id="PTHR10061:SF0">
    <property type="entry name" value="S-FORMYLGLUTATHIONE HYDROLASE"/>
    <property type="match status" value="1"/>
</dbReference>
<evidence type="ECO:0000256" key="7">
    <source>
        <dbReference type="PIRSR" id="PIRSR614186-1"/>
    </source>
</evidence>
<dbReference type="PANTHER" id="PTHR10061">
    <property type="entry name" value="S-FORMYLGLUTATHIONE HYDROLASE"/>
    <property type="match status" value="1"/>
</dbReference>
<comment type="function">
    <text evidence="8">Serine hydrolase involved in the detoxification of formaldehyde.</text>
</comment>
<sequence length="279" mass="31691">MEIIEKHASFGGSQEVYRHQSIALNCSMKFSIYLPPHDKDEKLPVLYWLSGLTCNEQNFITKAGAQKYAAEHKVIIVAPDTSPRGEDVPDHADYDLGQGAGFYVNATQAPWAQHFKMYDYIVEELRNLIDLNFPTNQVQSIMGHSMGGHGALVIGLKNPELYKSISAFAPIVAPSQVPWGKKAFTHYLGETETLWKSYDAIELIKNDEVHLPILVDQGTADDFLEEQLRPKLLSDICLEQEYPLTLNLREGYDHSYYFIASFIEKHIEFHSKFLEPVIN</sequence>
<dbReference type="Gene3D" id="3.40.50.1820">
    <property type="entry name" value="alpha/beta hydrolase"/>
    <property type="match status" value="1"/>
</dbReference>
<evidence type="ECO:0000313" key="9">
    <source>
        <dbReference type="EMBL" id="MBB6364632.1"/>
    </source>
</evidence>
<feature type="active site" description="Charge relay system" evidence="7">
    <location>
        <position position="254"/>
    </location>
</feature>
<dbReference type="Pfam" id="PF00756">
    <property type="entry name" value="Esterase"/>
    <property type="match status" value="1"/>
</dbReference>
<evidence type="ECO:0000313" key="10">
    <source>
        <dbReference type="Proteomes" id="UP000548425"/>
    </source>
</evidence>
<dbReference type="EMBL" id="JACHLA010000023">
    <property type="protein sequence ID" value="MBB6364632.1"/>
    <property type="molecule type" value="Genomic_DNA"/>
</dbReference>
<dbReference type="AlphaFoldDB" id="A0AAW3VI62"/>
<comment type="similarity">
    <text evidence="1 8">Belongs to the esterase D family.</text>
</comment>
<accession>A0AAW3VI62</accession>
<dbReference type="NCBIfam" id="TIGR02821">
    <property type="entry name" value="fghA_ester_D"/>
    <property type="match status" value="1"/>
</dbReference>
<dbReference type="GO" id="GO:0005829">
    <property type="term" value="C:cytosol"/>
    <property type="evidence" value="ECO:0007669"/>
    <property type="project" value="TreeGrafter"/>
</dbReference>
<dbReference type="GO" id="GO:0018738">
    <property type="term" value="F:S-formylglutathione hydrolase activity"/>
    <property type="evidence" value="ECO:0007669"/>
    <property type="project" value="UniProtKB-UniRule"/>
</dbReference>
<reference evidence="9 10" key="1">
    <citation type="submission" date="2020-08" db="EMBL/GenBank/DDBJ databases">
        <title>Functional genomics of gut bacteria from endangered species of beetles.</title>
        <authorList>
            <person name="Carlos-Shanley C."/>
        </authorList>
    </citation>
    <scope>NUCLEOTIDE SEQUENCE [LARGE SCALE GENOMIC DNA]</scope>
    <source>
        <strain evidence="9 10">S00127</strain>
    </source>
</reference>
<dbReference type="Proteomes" id="UP000548425">
    <property type="component" value="Unassembled WGS sequence"/>
</dbReference>
<keyword evidence="4 8" id="KW-0378">Hydrolase</keyword>
<organism evidence="9 10">
    <name type="scientific">Acinetobacter lwoffii</name>
    <dbReference type="NCBI Taxonomy" id="28090"/>
    <lineage>
        <taxon>Bacteria</taxon>
        <taxon>Pseudomonadati</taxon>
        <taxon>Pseudomonadota</taxon>
        <taxon>Gammaproteobacteria</taxon>
        <taxon>Moraxellales</taxon>
        <taxon>Moraxellaceae</taxon>
        <taxon>Acinetobacter</taxon>
    </lineage>
</organism>
<dbReference type="InterPro" id="IPR014186">
    <property type="entry name" value="S-formylglutathione_hydrol"/>
</dbReference>
<evidence type="ECO:0000256" key="8">
    <source>
        <dbReference type="RuleBase" id="RU363068"/>
    </source>
</evidence>
<proteinExistence type="inferred from homology"/>
<dbReference type="SUPFAM" id="SSF53474">
    <property type="entry name" value="alpha/beta-Hydrolases"/>
    <property type="match status" value="1"/>
</dbReference>
<evidence type="ECO:0000256" key="1">
    <source>
        <dbReference type="ARBA" id="ARBA00005622"/>
    </source>
</evidence>
<feature type="active site" description="Charge relay system" evidence="7">
    <location>
        <position position="145"/>
    </location>
</feature>
<protein>
    <recommendedName>
        <fullName evidence="2 6">S-formylglutathione hydrolase</fullName>
        <ecNumber evidence="2 6">3.1.2.12</ecNumber>
    </recommendedName>
</protein>
<feature type="active site" description="Charge relay system" evidence="7">
    <location>
        <position position="221"/>
    </location>
</feature>
<evidence type="ECO:0000256" key="4">
    <source>
        <dbReference type="ARBA" id="ARBA00022801"/>
    </source>
</evidence>
<comment type="caution">
    <text evidence="9">The sequence shown here is derived from an EMBL/GenBank/DDBJ whole genome shotgun (WGS) entry which is preliminary data.</text>
</comment>
<evidence type="ECO:0000256" key="2">
    <source>
        <dbReference type="ARBA" id="ARBA00012479"/>
    </source>
</evidence>